<evidence type="ECO:0000313" key="15">
    <source>
        <dbReference type="Proteomes" id="UP000504606"/>
    </source>
</evidence>
<dbReference type="GO" id="GO:0045944">
    <property type="term" value="P:positive regulation of transcription by RNA polymerase II"/>
    <property type="evidence" value="ECO:0007669"/>
    <property type="project" value="TreeGrafter"/>
</dbReference>
<name>A0A6J1SY95_FRAOC</name>
<evidence type="ECO:0000256" key="7">
    <source>
        <dbReference type="ARBA" id="ARBA00022833"/>
    </source>
</evidence>
<feature type="domain" description="C2H2-type" evidence="14">
    <location>
        <begin position="1105"/>
        <end position="1126"/>
    </location>
</feature>
<comment type="function">
    <text evidence="9">Has a broad role in development, specifically in the genetic pathway SynMuvB that negatively regulates specification of the vulval cell fate. Required for fem-3 3'-UTR-mediated repression in the regulation of the sperm/oocyte switch. Acts by regulating the translation of fem-3 mRNA, by binding to its 3'-UTR.</text>
</comment>
<evidence type="ECO:0000256" key="2">
    <source>
        <dbReference type="ARBA" id="ARBA00022473"/>
    </source>
</evidence>
<dbReference type="OrthoDB" id="6110130at2759"/>
<feature type="compositionally biased region" description="Basic and acidic residues" evidence="13">
    <location>
        <begin position="127"/>
        <end position="178"/>
    </location>
</feature>
<feature type="region of interest" description="Disordered" evidence="13">
    <location>
        <begin position="628"/>
        <end position="648"/>
    </location>
</feature>
<feature type="domain" description="C2H2-type" evidence="14">
    <location>
        <begin position="1032"/>
        <end position="1053"/>
    </location>
</feature>
<feature type="compositionally biased region" description="Basic and acidic residues" evidence="13">
    <location>
        <begin position="10"/>
        <end position="21"/>
    </location>
</feature>
<evidence type="ECO:0000313" key="19">
    <source>
        <dbReference type="RefSeq" id="XP_026283418.1"/>
    </source>
</evidence>
<feature type="compositionally biased region" description="Low complexity" evidence="13">
    <location>
        <begin position="1141"/>
        <end position="1155"/>
    </location>
</feature>
<evidence type="ECO:0000256" key="9">
    <source>
        <dbReference type="ARBA" id="ARBA00060356"/>
    </source>
</evidence>
<evidence type="ECO:0000256" key="12">
    <source>
        <dbReference type="ARBA" id="ARBA00080128"/>
    </source>
</evidence>
<dbReference type="RefSeq" id="XP_026283418.1">
    <property type="nucleotide sequence ID" value="XM_026427633.2"/>
</dbReference>
<dbReference type="KEGG" id="foc:113209883"/>
<reference evidence="16 17" key="1">
    <citation type="submission" date="2025-04" db="UniProtKB">
        <authorList>
            <consortium name="RefSeq"/>
        </authorList>
    </citation>
    <scope>IDENTIFICATION</scope>
    <source>
        <tissue evidence="16 17">Whole organism</tissue>
    </source>
</reference>
<comment type="subcellular location">
    <subcellularLocation>
        <location evidence="1">Nucleus</location>
    </subcellularLocation>
</comment>
<dbReference type="RefSeq" id="XP_026283416.1">
    <property type="nucleotide sequence ID" value="XM_026427631.2"/>
</dbReference>
<evidence type="ECO:0000313" key="18">
    <source>
        <dbReference type="RefSeq" id="XP_026283417.1"/>
    </source>
</evidence>
<dbReference type="FunFam" id="3.30.160.60:FF:001612">
    <property type="entry name" value="MEP-1, isoform A"/>
    <property type="match status" value="1"/>
</dbReference>
<feature type="compositionally biased region" description="Basic and acidic residues" evidence="13">
    <location>
        <begin position="65"/>
        <end position="80"/>
    </location>
</feature>
<accession>A0A6J1SY95</accession>
<keyword evidence="2" id="KW-0217">Developmental protein</keyword>
<feature type="compositionally biased region" description="Basic and acidic residues" evidence="13">
    <location>
        <begin position="101"/>
        <end position="114"/>
    </location>
</feature>
<keyword evidence="3" id="KW-0479">Metal-binding</keyword>
<sequence>MEDVTADVGENIKEATDKSSQDAEASAKVNGDLNGSVNEAMDVDAPVVTPAEASAVKDNSESSEGQEKQEQDQEQEKGTSNDDEPMDVDNNISDVPSDLSAKSEVHVESDDHSDGQPNSSVKNGPSADEKKLEDSIEEKSVEDSETKSDQSDIRDEVSLEKVDNKVSAKDDHSNDPISKESASVSDSEQDGSEEPTSKSSLQNGEADEALDESIEGEEAKDLSKDSRKEEETPERGDSERNEGESEESPDGSSPSKKGKGRKNPAPLSLTPRRSSRNLNKQKSYAEDKEETQERDDGSDIEEIAMVDPLSATGDQQNKENSKARAASRSSTTNKTIVVNDTKHLVEIASGSKQTKGQKKEPTLVIIDTNSIISGRSPIPVGTNKIANRPGLQITPANLSSSSSSSSSVQQSFSVHPVGGHSQTVFNTSITPMQRKSPVQPPPEKQPVILPSLTDDMYVVEAPSFIVPYVYEKPPIKPLKDFIEDLGEALKKQKLEEEEKDKEESEKKDEKAKEEDSNEEESAKKDGDKVETKDKSDSDEKGKDEEKMDVDDEKKSSKEEKDESKDKDDTALRDSSKSDEKKDDAAKDLSKGDADKADDKKPQSYFDNPLGKFFMQIGTNLVQEHVQTDLLRSQKKKRDREGGKGGASTQMAINSLQQTLEYSKENNAPFHLDQKKCDYCSFKTESALVMAHHMETPHMRNYIYRCNFCDKEVRSPHDILFHMEAEHNVRGKLERGPAFHQCPNCPFEDNQKGKLTRHLVSCQKKYRPDKNQEPPIDWEPPAKIPRVSRSRPFPMGGQTVAGMTMPQKPGMVGQPHPLLPKLPAGSTIMGQTTLGQMANSLGRGRGRPPVTGGRFPDLKATSGMQQQQRLQNPMSSMLYRSSPSGSSQVLVPTSYQIAGNPIYQVVGGQVMKVLPRPGEGATPLPFALVPNPTGSSSQNSKGQASKLQQQPSISITPLPRQSSGTPPNAHSTGMPAGSNKPGHPSSGGKATFVICEICDGYIKDLEQLRNHMQWIHKVKIHPKMIYNRPPLNCQKCQFRFFTDQGLERHLLGSHGLVTSSMQEAANKGKDGGRCPVCGRVYQWKLLNHVARDHSMTLKPAHLSYKCTVCTATFGMYKQFENHVYSAHSVVAKRVMDKKPGGTTSTSSPSVSRSPAPAQQGDSLLIKPLKINDEITIIPQPTRSARPSPAGRSAPLPAHMQGGKAGDDRQRRPGSGSGRDDDGVQIIDLDDSPSKDALSAVQERLRRRTSLEVSQVETTEEDSSTPPAKKTRRE</sequence>
<evidence type="ECO:0000313" key="21">
    <source>
        <dbReference type="RefSeq" id="XP_052126271.1"/>
    </source>
</evidence>
<feature type="compositionally biased region" description="Acidic residues" evidence="13">
    <location>
        <begin position="205"/>
        <end position="216"/>
    </location>
</feature>
<keyword evidence="5" id="KW-0863">Zinc-finger</keyword>
<dbReference type="Gene3D" id="3.30.160.60">
    <property type="entry name" value="Classic Zinc Finger"/>
    <property type="match status" value="2"/>
</dbReference>
<feature type="compositionally biased region" description="Low complexity" evidence="13">
    <location>
        <begin position="399"/>
        <end position="414"/>
    </location>
</feature>
<keyword evidence="6" id="KW-0221">Differentiation</keyword>
<evidence type="ECO:0000256" key="11">
    <source>
        <dbReference type="ARBA" id="ARBA00071730"/>
    </source>
</evidence>
<evidence type="ECO:0000256" key="4">
    <source>
        <dbReference type="ARBA" id="ARBA00022737"/>
    </source>
</evidence>
<dbReference type="InterPro" id="IPR050688">
    <property type="entry name" value="Zinc_finger/UBP_domain"/>
</dbReference>
<feature type="region of interest" description="Disordered" evidence="13">
    <location>
        <begin position="391"/>
        <end position="424"/>
    </location>
</feature>
<dbReference type="SMART" id="SM00355">
    <property type="entry name" value="ZnF_C2H2"/>
    <property type="match status" value="7"/>
</dbReference>
<feature type="compositionally biased region" description="Acidic residues" evidence="13">
    <location>
        <begin position="287"/>
        <end position="304"/>
    </location>
</feature>
<evidence type="ECO:0000313" key="16">
    <source>
        <dbReference type="RefSeq" id="XP_026283415.1"/>
    </source>
</evidence>
<feature type="compositionally biased region" description="Basic and acidic residues" evidence="13">
    <location>
        <begin position="492"/>
        <end position="601"/>
    </location>
</feature>
<feature type="region of interest" description="Disordered" evidence="13">
    <location>
        <begin position="1"/>
        <end position="337"/>
    </location>
</feature>
<keyword evidence="7" id="KW-0862">Zinc</keyword>
<dbReference type="PANTHER" id="PTHR24403">
    <property type="entry name" value="ZINC FINGER PROTEIN"/>
    <property type="match status" value="1"/>
</dbReference>
<feature type="compositionally biased region" description="Polar residues" evidence="13">
    <location>
        <begin position="931"/>
        <end position="970"/>
    </location>
</feature>
<evidence type="ECO:0000256" key="1">
    <source>
        <dbReference type="ARBA" id="ARBA00004123"/>
    </source>
</evidence>
<dbReference type="RefSeq" id="XP_052126271.1">
    <property type="nucleotide sequence ID" value="XM_052270311.1"/>
</dbReference>
<evidence type="ECO:0000256" key="3">
    <source>
        <dbReference type="ARBA" id="ARBA00022723"/>
    </source>
</evidence>
<dbReference type="GeneID" id="113209883"/>
<dbReference type="PROSITE" id="PS00028">
    <property type="entry name" value="ZINC_FINGER_C2H2_1"/>
    <property type="match status" value="4"/>
</dbReference>
<evidence type="ECO:0000256" key="13">
    <source>
        <dbReference type="SAM" id="MobiDB-lite"/>
    </source>
</evidence>
<evidence type="ECO:0000256" key="8">
    <source>
        <dbReference type="ARBA" id="ARBA00023242"/>
    </source>
</evidence>
<feature type="region of interest" description="Disordered" evidence="13">
    <location>
        <begin position="492"/>
        <end position="603"/>
    </location>
</feature>
<keyword evidence="4" id="KW-0677">Repeat</keyword>
<dbReference type="GO" id="GO:0008270">
    <property type="term" value="F:zinc ion binding"/>
    <property type="evidence" value="ECO:0007669"/>
    <property type="project" value="UniProtKB-KW"/>
</dbReference>
<dbReference type="InterPro" id="IPR013087">
    <property type="entry name" value="Znf_C2H2_type"/>
</dbReference>
<keyword evidence="15" id="KW-1185">Reference proteome</keyword>
<dbReference type="RefSeq" id="XP_026283415.1">
    <property type="nucleotide sequence ID" value="XM_026427630.2"/>
</dbReference>
<dbReference type="RefSeq" id="XP_026283417.1">
    <property type="nucleotide sequence ID" value="XM_026427632.2"/>
</dbReference>
<evidence type="ECO:0000256" key="5">
    <source>
        <dbReference type="ARBA" id="ARBA00022771"/>
    </source>
</evidence>
<dbReference type="PANTHER" id="PTHR24403:SF106">
    <property type="entry name" value="PR_SET DOMAIN 13"/>
    <property type="match status" value="1"/>
</dbReference>
<dbReference type="GO" id="GO:0005634">
    <property type="term" value="C:nucleus"/>
    <property type="evidence" value="ECO:0007669"/>
    <property type="project" value="UniProtKB-SubCell"/>
</dbReference>
<feature type="domain" description="C2H2-type" evidence="14">
    <location>
        <begin position="994"/>
        <end position="1015"/>
    </location>
</feature>
<proteinExistence type="predicted"/>
<feature type="compositionally biased region" description="Low complexity" evidence="13">
    <location>
        <begin position="323"/>
        <end position="335"/>
    </location>
</feature>
<evidence type="ECO:0000256" key="6">
    <source>
        <dbReference type="ARBA" id="ARBA00022782"/>
    </source>
</evidence>
<protein>
    <recommendedName>
        <fullName evidence="11">MOG interacting and ectopic P-granules protein 1</fullName>
    </recommendedName>
    <alternativeName>
        <fullName evidence="12">Nuclear zinc finger protein</fullName>
    </alternativeName>
</protein>
<evidence type="ECO:0000313" key="20">
    <source>
        <dbReference type="RefSeq" id="XP_052126270.1"/>
    </source>
</evidence>
<feature type="domain" description="C2H2-type" evidence="14">
    <location>
        <begin position="705"/>
        <end position="726"/>
    </location>
</feature>
<dbReference type="AlphaFoldDB" id="A0A6J1SY95"/>
<feature type="region of interest" description="Disordered" evidence="13">
    <location>
        <begin position="765"/>
        <end position="790"/>
    </location>
</feature>
<evidence type="ECO:0000256" key="10">
    <source>
        <dbReference type="ARBA" id="ARBA00061755"/>
    </source>
</evidence>
<evidence type="ECO:0000259" key="14">
    <source>
        <dbReference type="PROSITE" id="PS00028"/>
    </source>
</evidence>
<feature type="region of interest" description="Disordered" evidence="13">
    <location>
        <begin position="1135"/>
        <end position="1163"/>
    </location>
</feature>
<dbReference type="GO" id="GO:0030154">
    <property type="term" value="P:cell differentiation"/>
    <property type="evidence" value="ECO:0007669"/>
    <property type="project" value="UniProtKB-KW"/>
</dbReference>
<comment type="subunit">
    <text evidence="10">Interacts with hda-1, let-418, lin-1, mog-1, mog-4, mog-5, mog-6, pie-1 and unc-98.</text>
</comment>
<feature type="region of interest" description="Disordered" evidence="13">
    <location>
        <begin position="923"/>
        <end position="984"/>
    </location>
</feature>
<feature type="region of interest" description="Disordered" evidence="13">
    <location>
        <begin position="1175"/>
        <end position="1272"/>
    </location>
</feature>
<gene>
    <name evidence="16 17 18 19 20 21" type="primary">LOC113209883</name>
</gene>
<organism evidence="15 17">
    <name type="scientific">Frankliniella occidentalis</name>
    <name type="common">Western flower thrips</name>
    <name type="synonym">Euthrips occidentalis</name>
    <dbReference type="NCBI Taxonomy" id="133901"/>
    <lineage>
        <taxon>Eukaryota</taxon>
        <taxon>Metazoa</taxon>
        <taxon>Ecdysozoa</taxon>
        <taxon>Arthropoda</taxon>
        <taxon>Hexapoda</taxon>
        <taxon>Insecta</taxon>
        <taxon>Pterygota</taxon>
        <taxon>Neoptera</taxon>
        <taxon>Paraneoptera</taxon>
        <taxon>Thysanoptera</taxon>
        <taxon>Terebrantia</taxon>
        <taxon>Thripoidea</taxon>
        <taxon>Thripidae</taxon>
        <taxon>Frankliniella</taxon>
    </lineage>
</organism>
<keyword evidence="8" id="KW-0539">Nucleus</keyword>
<feature type="compositionally biased region" description="Basic and acidic residues" evidence="13">
    <location>
        <begin position="217"/>
        <end position="243"/>
    </location>
</feature>
<evidence type="ECO:0000313" key="17">
    <source>
        <dbReference type="RefSeq" id="XP_026283416.1"/>
    </source>
</evidence>
<dbReference type="RefSeq" id="XP_052126270.1">
    <property type="nucleotide sequence ID" value="XM_052270310.1"/>
</dbReference>
<dbReference type="Proteomes" id="UP000504606">
    <property type="component" value="Unplaced"/>
</dbReference>